<reference evidence="3" key="3">
    <citation type="submission" date="2016-03" db="UniProtKB">
        <authorList>
            <consortium name="EnsemblProtists"/>
        </authorList>
    </citation>
    <scope>IDENTIFICATION</scope>
</reference>
<dbReference type="PaxDb" id="55529-EKX54360"/>
<gene>
    <name evidence="2" type="ORF">GUITHDRAFT_132107</name>
</gene>
<dbReference type="AlphaFoldDB" id="L1K1P0"/>
<protein>
    <submittedName>
        <fullName evidence="2 3">Uncharacterized protein</fullName>
    </submittedName>
</protein>
<evidence type="ECO:0000256" key="1">
    <source>
        <dbReference type="SAM" id="MobiDB-lite"/>
    </source>
</evidence>
<accession>L1K1P0</accession>
<name>L1K1P0_GUITC</name>
<sequence>MSFGRFYDDLFELQLTLTRAEEMMSQRAMEELFVDICAQCFYFSRAVSDHFLWVELEDCLCSAEIVRGYVLRFPRKESKQEALSFLLVNYDQVQANMMSDGYDCKLLRCFLKDMRRALLLPGMKPEHDYYHGNFPTTAKTSSLILPSWDMVTTWERPPSSSAPAELNVRFTDNNLNMTPTASKRLHYDVTMSPNDHSAKLSPKRDNNTLIDQISLSESSEVDLTISSVPSSAERDSGNTFPGGSSQLLRLIKSLQSASERNSSEPDRTETLVGRQEMDAAALKPAQLLGTVAEMQTSMKHTACPYELM</sequence>
<organism evidence="2">
    <name type="scientific">Guillardia theta (strain CCMP2712)</name>
    <name type="common">Cryptophyte</name>
    <dbReference type="NCBI Taxonomy" id="905079"/>
    <lineage>
        <taxon>Eukaryota</taxon>
        <taxon>Cryptophyceae</taxon>
        <taxon>Pyrenomonadales</taxon>
        <taxon>Geminigeraceae</taxon>
        <taxon>Guillardia</taxon>
    </lineage>
</organism>
<dbReference type="KEGG" id="gtt:GUITHDRAFT_132107"/>
<proteinExistence type="predicted"/>
<reference evidence="2 4" key="1">
    <citation type="journal article" date="2012" name="Nature">
        <title>Algal genomes reveal evolutionary mosaicism and the fate of nucleomorphs.</title>
        <authorList>
            <consortium name="DOE Joint Genome Institute"/>
            <person name="Curtis B.A."/>
            <person name="Tanifuji G."/>
            <person name="Burki F."/>
            <person name="Gruber A."/>
            <person name="Irimia M."/>
            <person name="Maruyama S."/>
            <person name="Arias M.C."/>
            <person name="Ball S.G."/>
            <person name="Gile G.H."/>
            <person name="Hirakawa Y."/>
            <person name="Hopkins J.F."/>
            <person name="Kuo A."/>
            <person name="Rensing S.A."/>
            <person name="Schmutz J."/>
            <person name="Symeonidi A."/>
            <person name="Elias M."/>
            <person name="Eveleigh R.J."/>
            <person name="Herman E.K."/>
            <person name="Klute M.J."/>
            <person name="Nakayama T."/>
            <person name="Obornik M."/>
            <person name="Reyes-Prieto A."/>
            <person name="Armbrust E.V."/>
            <person name="Aves S.J."/>
            <person name="Beiko R.G."/>
            <person name="Coutinho P."/>
            <person name="Dacks J.B."/>
            <person name="Durnford D.G."/>
            <person name="Fast N.M."/>
            <person name="Green B.R."/>
            <person name="Grisdale C.J."/>
            <person name="Hempel F."/>
            <person name="Henrissat B."/>
            <person name="Hoppner M.P."/>
            <person name="Ishida K."/>
            <person name="Kim E."/>
            <person name="Koreny L."/>
            <person name="Kroth P.G."/>
            <person name="Liu Y."/>
            <person name="Malik S.B."/>
            <person name="Maier U.G."/>
            <person name="McRose D."/>
            <person name="Mock T."/>
            <person name="Neilson J.A."/>
            <person name="Onodera N.T."/>
            <person name="Poole A.M."/>
            <person name="Pritham E.J."/>
            <person name="Richards T.A."/>
            <person name="Rocap G."/>
            <person name="Roy S.W."/>
            <person name="Sarai C."/>
            <person name="Schaack S."/>
            <person name="Shirato S."/>
            <person name="Slamovits C.H."/>
            <person name="Spencer D.F."/>
            <person name="Suzuki S."/>
            <person name="Worden A.Z."/>
            <person name="Zauner S."/>
            <person name="Barry K."/>
            <person name="Bell C."/>
            <person name="Bharti A.K."/>
            <person name="Crow J.A."/>
            <person name="Grimwood J."/>
            <person name="Kramer R."/>
            <person name="Lindquist E."/>
            <person name="Lucas S."/>
            <person name="Salamov A."/>
            <person name="McFadden G.I."/>
            <person name="Lane C.E."/>
            <person name="Keeling P.J."/>
            <person name="Gray M.W."/>
            <person name="Grigoriev I.V."/>
            <person name="Archibald J.M."/>
        </authorList>
    </citation>
    <scope>NUCLEOTIDE SEQUENCE</scope>
    <source>
        <strain evidence="2 4">CCMP2712</strain>
    </source>
</reference>
<dbReference type="RefSeq" id="XP_005841340.1">
    <property type="nucleotide sequence ID" value="XM_005841283.1"/>
</dbReference>
<dbReference type="HOGENOM" id="CLU_904454_0_0_1"/>
<evidence type="ECO:0000313" key="3">
    <source>
        <dbReference type="EnsemblProtists" id="EKX54360"/>
    </source>
</evidence>
<dbReference type="GeneID" id="17311077"/>
<reference evidence="4" key="2">
    <citation type="submission" date="2012-11" db="EMBL/GenBank/DDBJ databases">
        <authorList>
            <person name="Kuo A."/>
            <person name="Curtis B.A."/>
            <person name="Tanifuji G."/>
            <person name="Burki F."/>
            <person name="Gruber A."/>
            <person name="Irimia M."/>
            <person name="Maruyama S."/>
            <person name="Arias M.C."/>
            <person name="Ball S.G."/>
            <person name="Gile G.H."/>
            <person name="Hirakawa Y."/>
            <person name="Hopkins J.F."/>
            <person name="Rensing S.A."/>
            <person name="Schmutz J."/>
            <person name="Symeonidi A."/>
            <person name="Elias M."/>
            <person name="Eveleigh R.J."/>
            <person name="Herman E.K."/>
            <person name="Klute M.J."/>
            <person name="Nakayama T."/>
            <person name="Obornik M."/>
            <person name="Reyes-Prieto A."/>
            <person name="Armbrust E.V."/>
            <person name="Aves S.J."/>
            <person name="Beiko R.G."/>
            <person name="Coutinho P."/>
            <person name="Dacks J.B."/>
            <person name="Durnford D.G."/>
            <person name="Fast N.M."/>
            <person name="Green B.R."/>
            <person name="Grisdale C."/>
            <person name="Hempe F."/>
            <person name="Henrissat B."/>
            <person name="Hoppner M.P."/>
            <person name="Ishida K.-I."/>
            <person name="Kim E."/>
            <person name="Koreny L."/>
            <person name="Kroth P.G."/>
            <person name="Liu Y."/>
            <person name="Malik S.-B."/>
            <person name="Maier U.G."/>
            <person name="McRose D."/>
            <person name="Mock T."/>
            <person name="Neilson J.A."/>
            <person name="Onodera N.T."/>
            <person name="Poole A.M."/>
            <person name="Pritham E.J."/>
            <person name="Richards T.A."/>
            <person name="Rocap G."/>
            <person name="Roy S.W."/>
            <person name="Sarai C."/>
            <person name="Schaack S."/>
            <person name="Shirato S."/>
            <person name="Slamovits C.H."/>
            <person name="Spencer D.F."/>
            <person name="Suzuki S."/>
            <person name="Worden A.Z."/>
            <person name="Zauner S."/>
            <person name="Barry K."/>
            <person name="Bell C."/>
            <person name="Bharti A.K."/>
            <person name="Crow J.A."/>
            <person name="Grimwood J."/>
            <person name="Kramer R."/>
            <person name="Lindquist E."/>
            <person name="Lucas S."/>
            <person name="Salamov A."/>
            <person name="McFadden G.I."/>
            <person name="Lane C.E."/>
            <person name="Keeling P.J."/>
            <person name="Gray M.W."/>
            <person name="Grigoriev I.V."/>
            <person name="Archibald J.M."/>
        </authorList>
    </citation>
    <scope>NUCLEOTIDE SEQUENCE</scope>
    <source>
        <strain evidence="4">CCMP2712</strain>
    </source>
</reference>
<dbReference type="EMBL" id="JH992967">
    <property type="protein sequence ID" value="EKX54360.1"/>
    <property type="molecule type" value="Genomic_DNA"/>
</dbReference>
<evidence type="ECO:0000313" key="4">
    <source>
        <dbReference type="Proteomes" id="UP000011087"/>
    </source>
</evidence>
<dbReference type="EnsemblProtists" id="EKX54360">
    <property type="protein sequence ID" value="EKX54360"/>
    <property type="gene ID" value="GUITHDRAFT_132107"/>
</dbReference>
<feature type="region of interest" description="Disordered" evidence="1">
    <location>
        <begin position="221"/>
        <end position="244"/>
    </location>
</feature>
<dbReference type="Proteomes" id="UP000011087">
    <property type="component" value="Unassembled WGS sequence"/>
</dbReference>
<evidence type="ECO:0000313" key="2">
    <source>
        <dbReference type="EMBL" id="EKX54360.1"/>
    </source>
</evidence>
<keyword evidence="4" id="KW-1185">Reference proteome</keyword>